<dbReference type="GO" id="GO:0034455">
    <property type="term" value="C:t-UTP complex"/>
    <property type="evidence" value="ECO:0007669"/>
    <property type="project" value="TreeGrafter"/>
</dbReference>
<dbReference type="AlphaFoldDB" id="A0A177WUM4"/>
<gene>
    <name evidence="3" type="ORF">BDEG_27103</name>
</gene>
<dbReference type="SUPFAM" id="SSF50978">
    <property type="entry name" value="WD40 repeat-like"/>
    <property type="match status" value="2"/>
</dbReference>
<reference evidence="3 4" key="2">
    <citation type="submission" date="2016-05" db="EMBL/GenBank/DDBJ databases">
        <title>Lineage-specific infection strategies underlie the spectrum of fungal disease in amphibians.</title>
        <authorList>
            <person name="Cuomo C.A."/>
            <person name="Farrer R.A."/>
            <person name="James T."/>
            <person name="Longcore J."/>
            <person name="Birren B."/>
        </authorList>
    </citation>
    <scope>NUCLEOTIDE SEQUENCE [LARGE SCALE GENOMIC DNA]</scope>
    <source>
        <strain evidence="3 4">JEL423</strain>
    </source>
</reference>
<feature type="domain" description="Anaphase-promoting complex subunit 4-like WD40" evidence="2">
    <location>
        <begin position="201"/>
        <end position="245"/>
    </location>
</feature>
<dbReference type="EMBL" id="DS022310">
    <property type="protein sequence ID" value="OAJ43783.1"/>
    <property type="molecule type" value="Genomic_DNA"/>
</dbReference>
<evidence type="ECO:0000256" key="1">
    <source>
        <dbReference type="SAM" id="MobiDB-lite"/>
    </source>
</evidence>
<evidence type="ECO:0000313" key="3">
    <source>
        <dbReference type="EMBL" id="OAJ43783.1"/>
    </source>
</evidence>
<accession>A0A177WUM4</accession>
<protein>
    <recommendedName>
        <fullName evidence="2">Anaphase-promoting complex subunit 4-like WD40 domain-containing protein</fullName>
    </recommendedName>
</protein>
<dbReference type="GO" id="GO:0030686">
    <property type="term" value="C:90S preribosome"/>
    <property type="evidence" value="ECO:0007669"/>
    <property type="project" value="InterPro"/>
</dbReference>
<proteinExistence type="predicted"/>
<dbReference type="Pfam" id="PF00400">
    <property type="entry name" value="WD40"/>
    <property type="match status" value="2"/>
</dbReference>
<dbReference type="Gene3D" id="2.130.10.10">
    <property type="entry name" value="YVTN repeat-like/Quinoprotein amine dehydrogenase"/>
    <property type="match status" value="2"/>
</dbReference>
<evidence type="ECO:0000259" key="2">
    <source>
        <dbReference type="Pfam" id="PF12894"/>
    </source>
</evidence>
<dbReference type="InterPro" id="IPR001680">
    <property type="entry name" value="WD40_rpt"/>
</dbReference>
<organism evidence="3 4">
    <name type="scientific">Batrachochytrium dendrobatidis (strain JEL423)</name>
    <dbReference type="NCBI Taxonomy" id="403673"/>
    <lineage>
        <taxon>Eukaryota</taxon>
        <taxon>Fungi</taxon>
        <taxon>Fungi incertae sedis</taxon>
        <taxon>Chytridiomycota</taxon>
        <taxon>Chytridiomycota incertae sedis</taxon>
        <taxon>Chytridiomycetes</taxon>
        <taxon>Rhizophydiales</taxon>
        <taxon>Rhizophydiales incertae sedis</taxon>
        <taxon>Batrachochytrium</taxon>
    </lineage>
</organism>
<feature type="region of interest" description="Disordered" evidence="1">
    <location>
        <begin position="344"/>
        <end position="374"/>
    </location>
</feature>
<dbReference type="PANTHER" id="PTHR44163">
    <property type="entry name" value="U3 SMALL NUCLEOLAR RNA-ASSOCIATED PROTEIN 4 HOMOLOG"/>
    <property type="match status" value="1"/>
</dbReference>
<dbReference type="GO" id="GO:0003723">
    <property type="term" value="F:RNA binding"/>
    <property type="evidence" value="ECO:0007669"/>
    <property type="project" value="TreeGrafter"/>
</dbReference>
<dbReference type="OrthoDB" id="8883818at2759"/>
<dbReference type="GO" id="GO:0032040">
    <property type="term" value="C:small-subunit processome"/>
    <property type="evidence" value="ECO:0007669"/>
    <property type="project" value="TreeGrafter"/>
</dbReference>
<dbReference type="VEuPathDB" id="FungiDB:BDEG_27103"/>
<dbReference type="InterPro" id="IPR015943">
    <property type="entry name" value="WD40/YVTN_repeat-like_dom_sf"/>
</dbReference>
<dbReference type="InterPro" id="IPR046351">
    <property type="entry name" value="UTP4"/>
</dbReference>
<sequence>MGVKTITNNSDQTQMNQIQSHHHAFTPVHRCRFVQYSPSAIVSLAFAPSSTKRQRYLAAARANGNIELWNPRGKSWFLERTIHGSAEAPIESVVWVHQTSSAEPDSTSTHEVDSSITPSHFSPLRLFSAGLTGLITEYNLSSLLPRYETDSFGGPIWCMAVNHAQSHLAVGCEDGYVRIFKILPLETIQTHGHLEFVSTIEKQSGRVMSLAWHPSDTFLVVGSVKNTIRKISVATGRSVHRMTLDTVRGEDTIVWDLKIIAPTLPGASSPSFLIVAADSLGYITFWDWNTATMRKCVKAHGADALCLASNAAGTRVFSAGVDRKIVEITLTDISSPTFLKKSQKNNNLARNTSKQDSSLATTHSNSSKRAPVSKTSWVVSGQKRFHTHDVRALLYIEDRPFDSIVSGGVDTSLIFSSPGSSFNKMKQQRMPLFPHRPLVSIAPDVRLVMARFDDHVNIWRLADINPVADSTPSTNQPSISNNMDIDTTATSQINSVPFVDDHQRLDHTGHKHLMTIKFKGKTNLVASAISSNGAWICLSDHYTVKLYRVSFPYETSTKTDESNPTGSPIIKRAKKFHIVGGASCVLFSPDSSKLIVAGTDSIVRVVDLEMQLNGSFKIAAEFNQHAGDASKSDMYSVNQSDSVKACAGILLISICTHSKYMATADVLNRVYVYNLESLQVWHSSIRNDPTSHFFTTLSHIMHELIMYDIGSESNPGKISDWSRLNSHRLPEAFVERRESVMGVCVDPNMPMRLVVWGAYMVCFVDLSVGLEAVSHKSKNNLKRVSNAVNNQDIETTQTHEGKKNTKHASTAHGTQVTLRKGFVMDTRYQSIMYMEYAGSELVVIERPVLHVLATLPVAFYKHKYGT</sequence>
<name>A0A177WUM4_BATDL</name>
<dbReference type="Pfam" id="PF12894">
    <property type="entry name" value="ANAPC4_WD40"/>
    <property type="match status" value="1"/>
</dbReference>
<evidence type="ECO:0000313" key="4">
    <source>
        <dbReference type="Proteomes" id="UP000077115"/>
    </source>
</evidence>
<dbReference type="PANTHER" id="PTHR44163:SF1">
    <property type="entry name" value="U3 SMALL NUCLEOLAR RNA-ASSOCIATED PROTEIN 4 HOMOLOG"/>
    <property type="match status" value="1"/>
</dbReference>
<dbReference type="STRING" id="403673.A0A177WUM4"/>
<feature type="region of interest" description="Disordered" evidence="1">
    <location>
        <begin position="790"/>
        <end position="813"/>
    </location>
</feature>
<dbReference type="SMART" id="SM00320">
    <property type="entry name" value="WD40"/>
    <property type="match status" value="7"/>
</dbReference>
<dbReference type="InterPro" id="IPR024977">
    <property type="entry name" value="Apc4-like_WD40_dom"/>
</dbReference>
<dbReference type="Proteomes" id="UP000077115">
    <property type="component" value="Unassembled WGS sequence"/>
</dbReference>
<reference evidence="3 4" key="1">
    <citation type="submission" date="2006-10" db="EMBL/GenBank/DDBJ databases">
        <title>The Genome Sequence of Batrachochytrium dendrobatidis JEL423.</title>
        <authorList>
            <consortium name="The Broad Institute Genome Sequencing Platform"/>
            <person name="Birren B."/>
            <person name="Lander E."/>
            <person name="Galagan J."/>
            <person name="Cuomo C."/>
            <person name="Devon K."/>
            <person name="Jaffe D."/>
            <person name="Butler J."/>
            <person name="Alvarez P."/>
            <person name="Gnerre S."/>
            <person name="Grabherr M."/>
            <person name="Kleber M."/>
            <person name="Mauceli E."/>
            <person name="Brockman W."/>
            <person name="Young S."/>
            <person name="LaButti K."/>
            <person name="Sykes S."/>
            <person name="DeCaprio D."/>
            <person name="Crawford M."/>
            <person name="Koehrsen M."/>
            <person name="Engels R."/>
            <person name="Montgomery P."/>
            <person name="Pearson M."/>
            <person name="Howarth C."/>
            <person name="Larson L."/>
            <person name="White J."/>
            <person name="O'Leary S."/>
            <person name="Kodira C."/>
            <person name="Zeng Q."/>
            <person name="Yandava C."/>
            <person name="Alvarado L."/>
            <person name="Longcore J."/>
            <person name="James T."/>
        </authorList>
    </citation>
    <scope>NUCLEOTIDE SEQUENCE [LARGE SCALE GENOMIC DNA]</scope>
    <source>
        <strain evidence="3 4">JEL423</strain>
    </source>
</reference>
<dbReference type="GO" id="GO:0000462">
    <property type="term" value="P:maturation of SSU-rRNA from tricistronic rRNA transcript (SSU-rRNA, 5.8S rRNA, LSU-rRNA)"/>
    <property type="evidence" value="ECO:0007669"/>
    <property type="project" value="InterPro"/>
</dbReference>
<dbReference type="InterPro" id="IPR036322">
    <property type="entry name" value="WD40_repeat_dom_sf"/>
</dbReference>